<dbReference type="InterPro" id="IPR000225">
    <property type="entry name" value="Armadillo"/>
</dbReference>
<feature type="repeat" description="ARM" evidence="1">
    <location>
        <begin position="66"/>
        <end position="110"/>
    </location>
</feature>
<dbReference type="Pfam" id="PF00514">
    <property type="entry name" value="Arm"/>
    <property type="match status" value="4"/>
</dbReference>
<sequence length="327" mass="35334">MDLPTDPADAADDKQVQEEVKSLEHLNEQLQEPTKVLLEQHRLLPLLGQLKVLSRKEHIRKAIGKDGIKSLVRHLNNSKHIIKAAAEGANVILNVCYEKENVHEVLDCGGTATLVGFLLSDDEELQANSAGALQSICFQPEGRLAVRALGAIPQLIALLDAEAISVKARAVGALHNMSSDVYAIPVIRRKGGIKSLVQLLRSENHSVRGSAAGALQNVSREVASRLIIRESPALPLLVDLLSNSEVQVQVSAAGALLNVLGPEMNDTSICQDTMEKKRKAFVSTVIAMLVGSLVHDVCFASCPSKSTYSSHLLRKASEITARWQGFT</sequence>
<dbReference type="Proteomes" id="UP001633002">
    <property type="component" value="Unassembled WGS sequence"/>
</dbReference>
<dbReference type="InterPro" id="IPR016024">
    <property type="entry name" value="ARM-type_fold"/>
</dbReference>
<dbReference type="EMBL" id="JBJQOH010000001">
    <property type="protein sequence ID" value="KAL3700330.1"/>
    <property type="molecule type" value="Genomic_DNA"/>
</dbReference>
<protein>
    <submittedName>
        <fullName evidence="2">Uncharacterized protein</fullName>
    </submittedName>
</protein>
<dbReference type="InterPro" id="IPR011989">
    <property type="entry name" value="ARM-like"/>
</dbReference>
<accession>A0ABD3ID09</accession>
<comment type="caution">
    <text evidence="2">The sequence shown here is derived from an EMBL/GenBank/DDBJ whole genome shotgun (WGS) entry which is preliminary data.</text>
</comment>
<evidence type="ECO:0000256" key="1">
    <source>
        <dbReference type="PROSITE-ProRule" id="PRU00259"/>
    </source>
</evidence>
<dbReference type="SMART" id="SM00185">
    <property type="entry name" value="ARM"/>
    <property type="match status" value="5"/>
</dbReference>
<organism evidence="2 3">
    <name type="scientific">Riccia sorocarpa</name>
    <dbReference type="NCBI Taxonomy" id="122646"/>
    <lineage>
        <taxon>Eukaryota</taxon>
        <taxon>Viridiplantae</taxon>
        <taxon>Streptophyta</taxon>
        <taxon>Embryophyta</taxon>
        <taxon>Marchantiophyta</taxon>
        <taxon>Marchantiopsida</taxon>
        <taxon>Marchantiidae</taxon>
        <taxon>Marchantiales</taxon>
        <taxon>Ricciaceae</taxon>
        <taxon>Riccia</taxon>
    </lineage>
</organism>
<dbReference type="SUPFAM" id="SSF48371">
    <property type="entry name" value="ARM repeat"/>
    <property type="match status" value="1"/>
</dbReference>
<feature type="repeat" description="ARM" evidence="1">
    <location>
        <begin position="191"/>
        <end position="233"/>
    </location>
</feature>
<evidence type="ECO:0000313" key="3">
    <source>
        <dbReference type="Proteomes" id="UP001633002"/>
    </source>
</evidence>
<reference evidence="2 3" key="1">
    <citation type="submission" date="2024-09" db="EMBL/GenBank/DDBJ databases">
        <title>Chromosome-scale assembly of Riccia sorocarpa.</title>
        <authorList>
            <person name="Paukszto L."/>
        </authorList>
    </citation>
    <scope>NUCLEOTIDE SEQUENCE [LARGE SCALE GENOMIC DNA]</scope>
    <source>
        <strain evidence="2">LP-2024</strain>
        <tissue evidence="2">Aerial parts of the thallus</tissue>
    </source>
</reference>
<dbReference type="PROSITE" id="PS50176">
    <property type="entry name" value="ARM_REPEAT"/>
    <property type="match status" value="4"/>
</dbReference>
<dbReference type="PANTHER" id="PTHR46241">
    <property type="entry name" value="ARMADILLO REPEAT-CONTAINING PROTEIN 4 ARMC4"/>
    <property type="match status" value="1"/>
</dbReference>
<proteinExistence type="predicted"/>
<gene>
    <name evidence="2" type="ORF">R1sor_018352</name>
</gene>
<feature type="repeat" description="ARM" evidence="1">
    <location>
        <begin position="150"/>
        <end position="192"/>
    </location>
</feature>
<dbReference type="AlphaFoldDB" id="A0ABD3ID09"/>
<dbReference type="Gene3D" id="1.25.10.10">
    <property type="entry name" value="Leucine-rich Repeat Variant"/>
    <property type="match status" value="2"/>
</dbReference>
<name>A0ABD3ID09_9MARC</name>
<dbReference type="PANTHER" id="PTHR46241:SF1">
    <property type="entry name" value="OUTER DYNEIN ARM-DOCKING COMPLEX SUBUNIT 2"/>
    <property type="match status" value="1"/>
</dbReference>
<feature type="repeat" description="ARM" evidence="1">
    <location>
        <begin position="232"/>
        <end position="259"/>
    </location>
</feature>
<keyword evidence="3" id="KW-1185">Reference proteome</keyword>
<evidence type="ECO:0000313" key="2">
    <source>
        <dbReference type="EMBL" id="KAL3700330.1"/>
    </source>
</evidence>